<protein>
    <submittedName>
        <fullName evidence="3">Uncharacterized protein</fullName>
    </submittedName>
</protein>
<feature type="signal peptide" evidence="2">
    <location>
        <begin position="1"/>
        <end position="19"/>
    </location>
</feature>
<evidence type="ECO:0000313" key="4">
    <source>
        <dbReference type="Proteomes" id="UP001437256"/>
    </source>
</evidence>
<sequence length="231" mass="25602">MLPTMFFLASLAISSFANTEIVNFDASSKGIEVALEIDWPALHPRDHERILQVNSTADKQTRVSEGGPCTVLEGLGPCQNEVWLKLALDEGEWQSFSKFTLRVSWPANYPTDFSIDVFSPEAVASYFHLQPSESNSTMNVPTRVKYARITALHTGVIVPAMSHIQPKLVPFVVTLEGLYFGVLPESVVPIVLCLAVVLLGLYFIVPKVVRGVERVAQDARLELTEMKGKRE</sequence>
<accession>A0ABR3A3D8</accession>
<dbReference type="EMBL" id="JBBXMP010000018">
    <property type="protein sequence ID" value="KAL0068490.1"/>
    <property type="molecule type" value="Genomic_DNA"/>
</dbReference>
<gene>
    <name evidence="3" type="ORF">AAF712_004568</name>
</gene>
<keyword evidence="4" id="KW-1185">Reference proteome</keyword>
<name>A0ABR3A3D8_9AGAR</name>
<keyword evidence="2" id="KW-0732">Signal</keyword>
<proteinExistence type="predicted"/>
<comment type="caution">
    <text evidence="3">The sequence shown here is derived from an EMBL/GenBank/DDBJ whole genome shotgun (WGS) entry which is preliminary data.</text>
</comment>
<feature type="transmembrane region" description="Helical" evidence="1">
    <location>
        <begin position="187"/>
        <end position="205"/>
    </location>
</feature>
<reference evidence="3 4" key="1">
    <citation type="submission" date="2024-05" db="EMBL/GenBank/DDBJ databases">
        <title>A draft genome resource for the thread blight pathogen Marasmius tenuissimus strain MS-2.</title>
        <authorList>
            <person name="Yulfo-Soto G.E."/>
            <person name="Baruah I.K."/>
            <person name="Amoako-Attah I."/>
            <person name="Bukari Y."/>
            <person name="Meinhardt L.W."/>
            <person name="Bailey B.A."/>
            <person name="Cohen S.P."/>
        </authorList>
    </citation>
    <scope>NUCLEOTIDE SEQUENCE [LARGE SCALE GENOMIC DNA]</scope>
    <source>
        <strain evidence="3 4">MS-2</strain>
    </source>
</reference>
<organism evidence="3 4">
    <name type="scientific">Marasmius tenuissimus</name>
    <dbReference type="NCBI Taxonomy" id="585030"/>
    <lineage>
        <taxon>Eukaryota</taxon>
        <taxon>Fungi</taxon>
        <taxon>Dikarya</taxon>
        <taxon>Basidiomycota</taxon>
        <taxon>Agaricomycotina</taxon>
        <taxon>Agaricomycetes</taxon>
        <taxon>Agaricomycetidae</taxon>
        <taxon>Agaricales</taxon>
        <taxon>Marasmiineae</taxon>
        <taxon>Marasmiaceae</taxon>
        <taxon>Marasmius</taxon>
    </lineage>
</organism>
<evidence type="ECO:0000313" key="3">
    <source>
        <dbReference type="EMBL" id="KAL0068490.1"/>
    </source>
</evidence>
<evidence type="ECO:0000256" key="1">
    <source>
        <dbReference type="SAM" id="Phobius"/>
    </source>
</evidence>
<keyword evidence="1" id="KW-0812">Transmembrane</keyword>
<keyword evidence="1" id="KW-0472">Membrane</keyword>
<keyword evidence="1" id="KW-1133">Transmembrane helix</keyword>
<dbReference type="Proteomes" id="UP001437256">
    <property type="component" value="Unassembled WGS sequence"/>
</dbReference>
<evidence type="ECO:0000256" key="2">
    <source>
        <dbReference type="SAM" id="SignalP"/>
    </source>
</evidence>
<feature type="chain" id="PRO_5046773718" evidence="2">
    <location>
        <begin position="20"/>
        <end position="231"/>
    </location>
</feature>